<evidence type="ECO:0000313" key="3">
    <source>
        <dbReference type="Proteomes" id="UP000315496"/>
    </source>
</evidence>
<evidence type="ECO:0000313" key="2">
    <source>
        <dbReference type="EMBL" id="TNJ30611.1"/>
    </source>
</evidence>
<dbReference type="EMBL" id="VDLU01000001">
    <property type="protein sequence ID" value="TNJ30611.1"/>
    <property type="molecule type" value="Genomic_DNA"/>
</dbReference>
<gene>
    <name evidence="2" type="ORF">GMRT_12235</name>
</gene>
<keyword evidence="3" id="KW-1185">Reference proteome</keyword>
<sequence length="376" mass="40759">MQIPFRNSGVSSSTAPTFDEARQPLDPAMVTCGTSFNRHTHTAPSLGSAPSQERRHTSMIGRPDTYGLAPDFFTSCRRAPDTTALAQEPFTEASFYKPISRGGRSQSPSAIVQPGGSGFSYGWLKTRDNTKCDRGLGKGLAVSASLYRDNGFGDRPLGRSLSTQNKTRYQGGLNGDLGLSPSTTNRSLTRPSSHRMDVPTQRSIRASSSGYDDIRCRTCQEHAPSGYGCEYAHGVAQTYLDNMNPKYRDAKLSLTASLASRGALLRGTAADACPHCHVTHYKPSEECKAFFDRASSRRALDHNNHWVRPISPRAGPSLAQYSRFASSMRAPGAEYTSPSLRSAYQPDIRSYSSAIGSFVPAGAHSSLTSRGMFGYN</sequence>
<accession>A0A4Z1TDJ2</accession>
<reference evidence="2 3" key="1">
    <citation type="submission" date="2019-05" db="EMBL/GenBank/DDBJ databases">
        <title>The compact genome of Giardia muris reveals important steps in the evolution of intestinal protozoan parasites.</title>
        <authorList>
            <person name="Xu F."/>
            <person name="Jimenez-Gonzalez A."/>
            <person name="Einarsson E."/>
            <person name="Astvaldsson A."/>
            <person name="Peirasmaki D."/>
            <person name="Eckmann L."/>
            <person name="Andersson J.O."/>
            <person name="Svard S.G."/>
            <person name="Jerlstrom-Hultqvist J."/>
        </authorList>
    </citation>
    <scope>NUCLEOTIDE SEQUENCE [LARGE SCALE GENOMIC DNA]</scope>
    <source>
        <strain evidence="2 3">Roberts-Thomson</strain>
    </source>
</reference>
<proteinExistence type="predicted"/>
<dbReference type="AlphaFoldDB" id="A0A4Z1TDJ2"/>
<dbReference type="VEuPathDB" id="GiardiaDB:GMRT_12235"/>
<feature type="compositionally biased region" description="Polar residues" evidence="1">
    <location>
        <begin position="180"/>
        <end position="191"/>
    </location>
</feature>
<evidence type="ECO:0000256" key="1">
    <source>
        <dbReference type="SAM" id="MobiDB-lite"/>
    </source>
</evidence>
<protein>
    <submittedName>
        <fullName evidence="2">Uncharacterized protein</fullName>
    </submittedName>
</protein>
<comment type="caution">
    <text evidence="2">The sequence shown here is derived from an EMBL/GenBank/DDBJ whole genome shotgun (WGS) entry which is preliminary data.</text>
</comment>
<dbReference type="Proteomes" id="UP000315496">
    <property type="component" value="Chromosome 1"/>
</dbReference>
<feature type="region of interest" description="Disordered" evidence="1">
    <location>
        <begin position="153"/>
        <end position="204"/>
    </location>
</feature>
<feature type="compositionally biased region" description="Polar residues" evidence="1">
    <location>
        <begin position="32"/>
        <end position="51"/>
    </location>
</feature>
<feature type="region of interest" description="Disordered" evidence="1">
    <location>
        <begin position="1"/>
        <end position="64"/>
    </location>
</feature>
<name>A0A4Z1TDJ2_GIAMU</name>
<organism evidence="2 3">
    <name type="scientific">Giardia muris</name>
    <dbReference type="NCBI Taxonomy" id="5742"/>
    <lineage>
        <taxon>Eukaryota</taxon>
        <taxon>Metamonada</taxon>
        <taxon>Diplomonadida</taxon>
        <taxon>Hexamitidae</taxon>
        <taxon>Giardiinae</taxon>
        <taxon>Giardia</taxon>
    </lineage>
</organism>